<keyword evidence="2" id="KW-1185">Reference proteome</keyword>
<proteinExistence type="predicted"/>
<dbReference type="AlphaFoldDB" id="A0A2P4SYA6"/>
<accession>A0A2P4SYA6</accession>
<comment type="caution">
    <text evidence="1">The sequence shown here is derived from an EMBL/GenBank/DDBJ whole genome shotgun (WGS) entry which is preliminary data.</text>
</comment>
<protein>
    <submittedName>
        <fullName evidence="1">Uncharacterized protein</fullName>
    </submittedName>
</protein>
<sequence>MLLRSECGRQKSEFEYFWRIHRGWSVY</sequence>
<reference evidence="1 2" key="1">
    <citation type="submission" date="2018-01" db="EMBL/GenBank/DDBJ databases">
        <title>Comparison of the Chinese Bamboo Partridge and Red Junglefowl genome sequences highlights the importance of demography in genome evolution.</title>
        <authorList>
            <person name="Tiley G.P."/>
            <person name="Kimball R.T."/>
            <person name="Braun E.L."/>
            <person name="Burleigh J.G."/>
        </authorList>
    </citation>
    <scope>NUCLEOTIDE SEQUENCE [LARGE SCALE GENOMIC DNA]</scope>
    <source>
        <strain evidence="1">RTK389</strain>
        <tissue evidence="1">Blood</tissue>
    </source>
</reference>
<organism evidence="1 2">
    <name type="scientific">Bambusicola thoracicus</name>
    <name type="common">Chinese bamboo-partridge</name>
    <name type="synonym">Perdix thoracica</name>
    <dbReference type="NCBI Taxonomy" id="9083"/>
    <lineage>
        <taxon>Eukaryota</taxon>
        <taxon>Metazoa</taxon>
        <taxon>Chordata</taxon>
        <taxon>Craniata</taxon>
        <taxon>Vertebrata</taxon>
        <taxon>Euteleostomi</taxon>
        <taxon>Archelosauria</taxon>
        <taxon>Archosauria</taxon>
        <taxon>Dinosauria</taxon>
        <taxon>Saurischia</taxon>
        <taxon>Theropoda</taxon>
        <taxon>Coelurosauria</taxon>
        <taxon>Aves</taxon>
        <taxon>Neognathae</taxon>
        <taxon>Galloanserae</taxon>
        <taxon>Galliformes</taxon>
        <taxon>Phasianidae</taxon>
        <taxon>Perdicinae</taxon>
        <taxon>Bambusicola</taxon>
    </lineage>
</organism>
<name>A0A2P4SYA6_BAMTH</name>
<dbReference type="EMBL" id="PPHD01016692">
    <property type="protein sequence ID" value="POI29078.1"/>
    <property type="molecule type" value="Genomic_DNA"/>
</dbReference>
<dbReference type="Proteomes" id="UP000237246">
    <property type="component" value="Unassembled WGS sequence"/>
</dbReference>
<evidence type="ECO:0000313" key="2">
    <source>
        <dbReference type="Proteomes" id="UP000237246"/>
    </source>
</evidence>
<evidence type="ECO:0000313" key="1">
    <source>
        <dbReference type="EMBL" id="POI29078.1"/>
    </source>
</evidence>
<gene>
    <name evidence="1" type="ORF">CIB84_007173</name>
</gene>